<dbReference type="AlphaFoldDB" id="A0A9D1EK27"/>
<organism evidence="8 9">
    <name type="scientific">Candidatus Egerieimonas intestinavium</name>
    <dbReference type="NCBI Taxonomy" id="2840777"/>
    <lineage>
        <taxon>Bacteria</taxon>
        <taxon>Bacillati</taxon>
        <taxon>Bacillota</taxon>
        <taxon>Clostridia</taxon>
        <taxon>Lachnospirales</taxon>
        <taxon>Lachnospiraceae</taxon>
        <taxon>Lachnospiraceae incertae sedis</taxon>
        <taxon>Candidatus Egerieimonas</taxon>
    </lineage>
</organism>
<keyword evidence="3 6" id="KW-0694">RNA-binding</keyword>
<dbReference type="GO" id="GO:0006353">
    <property type="term" value="P:DNA-templated transcription termination"/>
    <property type="evidence" value="ECO:0007669"/>
    <property type="project" value="UniProtKB-UniRule"/>
</dbReference>
<dbReference type="GO" id="GO:0031564">
    <property type="term" value="P:transcription antitermination"/>
    <property type="evidence" value="ECO:0007669"/>
    <property type="project" value="UniProtKB-KW"/>
</dbReference>
<dbReference type="GO" id="GO:0005829">
    <property type="term" value="C:cytosol"/>
    <property type="evidence" value="ECO:0007669"/>
    <property type="project" value="TreeGrafter"/>
</dbReference>
<dbReference type="NCBIfam" id="TIGR01951">
    <property type="entry name" value="nusB"/>
    <property type="match status" value="1"/>
</dbReference>
<proteinExistence type="inferred from homology"/>
<dbReference type="Pfam" id="PF01029">
    <property type="entry name" value="NusB"/>
    <property type="match status" value="1"/>
</dbReference>
<keyword evidence="2 6" id="KW-0889">Transcription antitermination</keyword>
<evidence type="ECO:0000313" key="9">
    <source>
        <dbReference type="Proteomes" id="UP000886841"/>
    </source>
</evidence>
<name>A0A9D1EK27_9FIRM</name>
<evidence type="ECO:0000313" key="8">
    <source>
        <dbReference type="EMBL" id="HIR93082.1"/>
    </source>
</evidence>
<sequence length="131" mass="15272">MSRREIRENIFKLLFMSNFNQGEEMDAQLKLYMENIENTREEDRTYIREKYGKVREKLEEIDQMLNETAKGWKTSRMSKVDLNVLRLAVYELKYDEDVPTGVAINEAVELAKKFGGEESPAFVNGILAKIA</sequence>
<evidence type="ECO:0000256" key="1">
    <source>
        <dbReference type="ARBA" id="ARBA00005952"/>
    </source>
</evidence>
<gene>
    <name evidence="6 8" type="primary">nusB</name>
    <name evidence="8" type="ORF">IAB98_06660</name>
</gene>
<evidence type="ECO:0000259" key="7">
    <source>
        <dbReference type="Pfam" id="PF01029"/>
    </source>
</evidence>
<comment type="caution">
    <text evidence="8">The sequence shown here is derived from an EMBL/GenBank/DDBJ whole genome shotgun (WGS) entry which is preliminary data.</text>
</comment>
<accession>A0A9D1EK27</accession>
<dbReference type="InterPro" id="IPR035926">
    <property type="entry name" value="NusB-like_sf"/>
</dbReference>
<dbReference type="InterPro" id="IPR006027">
    <property type="entry name" value="NusB_RsmB_TIM44"/>
</dbReference>
<protein>
    <recommendedName>
        <fullName evidence="6">Transcription antitermination protein NusB</fullName>
    </recommendedName>
    <alternativeName>
        <fullName evidence="6">Antitermination factor NusB</fullName>
    </alternativeName>
</protein>
<evidence type="ECO:0000256" key="6">
    <source>
        <dbReference type="HAMAP-Rule" id="MF_00073"/>
    </source>
</evidence>
<feature type="domain" description="NusB/RsmB/TIM44" evidence="7">
    <location>
        <begin position="5"/>
        <end position="131"/>
    </location>
</feature>
<dbReference type="Gene3D" id="1.10.940.10">
    <property type="entry name" value="NusB-like"/>
    <property type="match status" value="1"/>
</dbReference>
<evidence type="ECO:0000256" key="5">
    <source>
        <dbReference type="ARBA" id="ARBA00023163"/>
    </source>
</evidence>
<reference evidence="8" key="2">
    <citation type="journal article" date="2021" name="PeerJ">
        <title>Extensive microbial diversity within the chicken gut microbiome revealed by metagenomics and culture.</title>
        <authorList>
            <person name="Gilroy R."/>
            <person name="Ravi A."/>
            <person name="Getino M."/>
            <person name="Pursley I."/>
            <person name="Horton D.L."/>
            <person name="Alikhan N.F."/>
            <person name="Baker D."/>
            <person name="Gharbi K."/>
            <person name="Hall N."/>
            <person name="Watson M."/>
            <person name="Adriaenssens E.M."/>
            <person name="Foster-Nyarko E."/>
            <person name="Jarju S."/>
            <person name="Secka A."/>
            <person name="Antonio M."/>
            <person name="Oren A."/>
            <person name="Chaudhuri R.R."/>
            <person name="La Ragione R."/>
            <person name="Hildebrand F."/>
            <person name="Pallen M.J."/>
        </authorList>
    </citation>
    <scope>NUCLEOTIDE SEQUENCE</scope>
    <source>
        <strain evidence="8">ChiSxjej1B13-7041</strain>
    </source>
</reference>
<keyword evidence="4 6" id="KW-0805">Transcription regulation</keyword>
<reference evidence="8" key="1">
    <citation type="submission" date="2020-10" db="EMBL/GenBank/DDBJ databases">
        <authorList>
            <person name="Gilroy R."/>
        </authorList>
    </citation>
    <scope>NUCLEOTIDE SEQUENCE</scope>
    <source>
        <strain evidence="8">ChiSxjej1B13-7041</strain>
    </source>
</reference>
<dbReference type="SUPFAM" id="SSF48013">
    <property type="entry name" value="NusB-like"/>
    <property type="match status" value="1"/>
</dbReference>
<comment type="function">
    <text evidence="6">Involved in transcription antitermination. Required for transcription of ribosomal RNA (rRNA) genes. Binds specifically to the boxA antiterminator sequence of the ribosomal RNA (rrn) operons.</text>
</comment>
<evidence type="ECO:0000256" key="4">
    <source>
        <dbReference type="ARBA" id="ARBA00023015"/>
    </source>
</evidence>
<dbReference type="Proteomes" id="UP000886841">
    <property type="component" value="Unassembled WGS sequence"/>
</dbReference>
<dbReference type="GO" id="GO:0003723">
    <property type="term" value="F:RNA binding"/>
    <property type="evidence" value="ECO:0007669"/>
    <property type="project" value="UniProtKB-UniRule"/>
</dbReference>
<comment type="similarity">
    <text evidence="1 6">Belongs to the NusB family.</text>
</comment>
<evidence type="ECO:0000256" key="2">
    <source>
        <dbReference type="ARBA" id="ARBA00022814"/>
    </source>
</evidence>
<dbReference type="PANTHER" id="PTHR11078">
    <property type="entry name" value="N UTILIZATION SUBSTANCE PROTEIN B-RELATED"/>
    <property type="match status" value="1"/>
</dbReference>
<dbReference type="EMBL" id="DVHU01000060">
    <property type="protein sequence ID" value="HIR93082.1"/>
    <property type="molecule type" value="Genomic_DNA"/>
</dbReference>
<evidence type="ECO:0000256" key="3">
    <source>
        <dbReference type="ARBA" id="ARBA00022884"/>
    </source>
</evidence>
<dbReference type="HAMAP" id="MF_00073">
    <property type="entry name" value="NusB"/>
    <property type="match status" value="1"/>
</dbReference>
<keyword evidence="5 6" id="KW-0804">Transcription</keyword>
<dbReference type="PANTHER" id="PTHR11078:SF3">
    <property type="entry name" value="ANTITERMINATION NUSB DOMAIN-CONTAINING PROTEIN"/>
    <property type="match status" value="1"/>
</dbReference>
<dbReference type="InterPro" id="IPR011605">
    <property type="entry name" value="NusB_fam"/>
</dbReference>